<dbReference type="GO" id="GO:0046872">
    <property type="term" value="F:metal ion binding"/>
    <property type="evidence" value="ECO:0007669"/>
    <property type="project" value="UniProtKB-KW"/>
</dbReference>
<gene>
    <name evidence="6" type="ORF">A2867_00770</name>
</gene>
<dbReference type="InterPro" id="IPR000994">
    <property type="entry name" value="Pept_M24"/>
</dbReference>
<dbReference type="Proteomes" id="UP000177555">
    <property type="component" value="Unassembled WGS sequence"/>
</dbReference>
<dbReference type="CDD" id="cd01092">
    <property type="entry name" value="APP-like"/>
    <property type="match status" value="1"/>
</dbReference>
<dbReference type="InterPro" id="IPR036005">
    <property type="entry name" value="Creatinase/aminopeptidase-like"/>
</dbReference>
<proteinExistence type="inferred from homology"/>
<dbReference type="SUPFAM" id="SSF55920">
    <property type="entry name" value="Creatinase/aminopeptidase"/>
    <property type="match status" value="1"/>
</dbReference>
<evidence type="ECO:0000259" key="4">
    <source>
        <dbReference type="Pfam" id="PF00557"/>
    </source>
</evidence>
<dbReference type="PROSITE" id="PS00491">
    <property type="entry name" value="PROLINE_PEPTIDASE"/>
    <property type="match status" value="1"/>
</dbReference>
<evidence type="ECO:0000313" key="7">
    <source>
        <dbReference type="Proteomes" id="UP000177555"/>
    </source>
</evidence>
<accession>A0A1F5JLH2</accession>
<dbReference type="PANTHER" id="PTHR46112:SF3">
    <property type="entry name" value="AMINOPEPTIDASE YPDF"/>
    <property type="match status" value="1"/>
</dbReference>
<evidence type="ECO:0000256" key="3">
    <source>
        <dbReference type="RuleBase" id="RU000590"/>
    </source>
</evidence>
<dbReference type="PANTHER" id="PTHR46112">
    <property type="entry name" value="AMINOPEPTIDASE"/>
    <property type="match status" value="1"/>
</dbReference>
<dbReference type="Pfam" id="PF00557">
    <property type="entry name" value="Peptidase_M24"/>
    <property type="match status" value="1"/>
</dbReference>
<evidence type="ECO:0000313" key="6">
    <source>
        <dbReference type="EMBL" id="OGE29487.1"/>
    </source>
</evidence>
<dbReference type="InterPro" id="IPR000587">
    <property type="entry name" value="Creatinase_N"/>
</dbReference>
<evidence type="ECO:0000256" key="2">
    <source>
        <dbReference type="ARBA" id="ARBA00022801"/>
    </source>
</evidence>
<feature type="domain" description="Creatinase N-terminal" evidence="5">
    <location>
        <begin position="5"/>
        <end position="127"/>
    </location>
</feature>
<dbReference type="SUPFAM" id="SSF53092">
    <property type="entry name" value="Creatinase/prolidase N-terminal domain"/>
    <property type="match status" value="1"/>
</dbReference>
<dbReference type="GO" id="GO:0016787">
    <property type="term" value="F:hydrolase activity"/>
    <property type="evidence" value="ECO:0007669"/>
    <property type="project" value="UniProtKB-KW"/>
</dbReference>
<dbReference type="Gene3D" id="3.90.230.10">
    <property type="entry name" value="Creatinase/methionine aminopeptidase superfamily"/>
    <property type="match status" value="1"/>
</dbReference>
<name>A0A1F5JLH2_9BACT</name>
<organism evidence="6 7">
    <name type="scientific">Candidatus Daviesbacteria bacterium RIFCSPHIGHO2_01_FULL_40_11</name>
    <dbReference type="NCBI Taxonomy" id="1797762"/>
    <lineage>
        <taxon>Bacteria</taxon>
        <taxon>Candidatus Daviesiibacteriota</taxon>
    </lineage>
</organism>
<reference evidence="6 7" key="1">
    <citation type="journal article" date="2016" name="Nat. Commun.">
        <title>Thousands of microbial genomes shed light on interconnected biogeochemical processes in an aquifer system.</title>
        <authorList>
            <person name="Anantharaman K."/>
            <person name="Brown C.T."/>
            <person name="Hug L.A."/>
            <person name="Sharon I."/>
            <person name="Castelle C.J."/>
            <person name="Probst A.J."/>
            <person name="Thomas B.C."/>
            <person name="Singh A."/>
            <person name="Wilkins M.J."/>
            <person name="Karaoz U."/>
            <person name="Brodie E.L."/>
            <person name="Williams K.H."/>
            <person name="Hubbard S.S."/>
            <person name="Banfield J.F."/>
        </authorList>
    </citation>
    <scope>NUCLEOTIDE SEQUENCE [LARGE SCALE GENOMIC DNA]</scope>
</reference>
<evidence type="ECO:0000259" key="5">
    <source>
        <dbReference type="Pfam" id="PF01321"/>
    </source>
</evidence>
<comment type="caution">
    <text evidence="6">The sequence shown here is derived from an EMBL/GenBank/DDBJ whole genome shotgun (WGS) entry which is preliminary data.</text>
</comment>
<dbReference type="EMBL" id="MFCP01000005">
    <property type="protein sequence ID" value="OGE29487.1"/>
    <property type="molecule type" value="Genomic_DNA"/>
</dbReference>
<dbReference type="AlphaFoldDB" id="A0A1F5JLH2"/>
<dbReference type="Pfam" id="PF01321">
    <property type="entry name" value="Creatinase_N"/>
    <property type="match status" value="1"/>
</dbReference>
<feature type="domain" description="Peptidase M24" evidence="4">
    <location>
        <begin position="139"/>
        <end position="349"/>
    </location>
</feature>
<sequence length="368" mass="41665">MLKDRIEKVKQMLNKEKTDAVLVSSVFNITYLSGFTNFSEKEREAYIFIGKDFAYIITDERYTEAIKRQVPYLTLFERGHKKSTKDLFKKHQKKIKWLGIEEDNLTVAEHKILSRHFKKIKHFDVGNLRSIKTKEEISKIEKACKIGDLAFEFILKKIENGISEKQVVEELENFIRGKGAVVSFPPIVAFGKNSSIPHHQTGDSILGPESSSGREGQIILLDFGVKYDDYCSDMTRTVFFGKPTSQQKTMYETVLQSQQKAVDFVNSATVAGKEVKAAEVDKVARDYIISRKYPAIPHSLGHGIGLEVHEHPSLSPKSKEILKEGMVFSIEPGIYLPGIGGVRIEDLLVFEKGGLRQLTHSQKKLTVI</sequence>
<evidence type="ECO:0008006" key="8">
    <source>
        <dbReference type="Google" id="ProtNLM"/>
    </source>
</evidence>
<protein>
    <recommendedName>
        <fullName evidence="8">Xaa-Pro dipeptidase</fullName>
    </recommendedName>
</protein>
<dbReference type="InterPro" id="IPR001131">
    <property type="entry name" value="Peptidase_M24B_aminopep-P_CS"/>
</dbReference>
<dbReference type="Gene3D" id="3.40.350.10">
    <property type="entry name" value="Creatinase/prolidase N-terminal domain"/>
    <property type="match status" value="1"/>
</dbReference>
<keyword evidence="2" id="KW-0378">Hydrolase</keyword>
<comment type="similarity">
    <text evidence="3">Belongs to the peptidase M24B family.</text>
</comment>
<keyword evidence="1 3" id="KW-0479">Metal-binding</keyword>
<dbReference type="InterPro" id="IPR029149">
    <property type="entry name" value="Creatin/AminoP/Spt16_N"/>
</dbReference>
<evidence type="ECO:0000256" key="1">
    <source>
        <dbReference type="ARBA" id="ARBA00022723"/>
    </source>
</evidence>
<dbReference type="InterPro" id="IPR050659">
    <property type="entry name" value="Peptidase_M24B"/>
</dbReference>